<dbReference type="GO" id="GO:0000795">
    <property type="term" value="C:synaptonemal complex"/>
    <property type="evidence" value="ECO:0007669"/>
    <property type="project" value="EnsemblMetazoa"/>
</dbReference>
<dbReference type="KEGG" id="der:6541667"/>
<evidence type="ECO:0000313" key="2">
    <source>
        <dbReference type="EMBL" id="EDV58096.1"/>
    </source>
</evidence>
<evidence type="ECO:0000256" key="1">
    <source>
        <dbReference type="SAM" id="MobiDB-lite"/>
    </source>
</evidence>
<sequence length="567" mass="65710">MNLNLYEGNVLNSCWRAGCRKMQKSAFAQLDRNEIADVDVLACCKQITELIEKNTLKTQSDVLAKRNRQNVIFKDISRLFFGVTDIFRCQVDLLLGDTKLLLDQCTRTNLDYVLTTTKSVVVNKSETRIQRKRKRIITKKSKITASKRARLQESELLDEIAQDYFEKMLSECQMWQVESTQQVVEDLDESIELPRNCTHSESYHSITITEEIELLEDHSVIMPSNGFGEADGADLTIFQELYPSDATRNSLKRHSKTQDSTDILPDKMPRLDDSQIFQADNAIMTQIFPYNIEPAEVTQIVCEPSLPSVLNSFVEIKFSQPMNRKRKLIVDKHIEYTREQLVKHRQKYMEDYISREVKVPKLSNLPKHPNELLCKLNNNVTFSALHNHSVPKLSKEEMEYEAENTLRTIFGGEFTENLYKEIFVRPSQDKKCGDKEAYIYQPGPVGVEDILQPQLQQPVKNFIIHSNQMYEHGIYCENNHDDAYSVMMILLNIWRNNPKITGIDACDFIKTFEGRIKASLAFFHLLYLFRDRFIEISKRANSLEMDQITLGKESAKLIDNLPLNETF</sequence>
<dbReference type="OrthoDB" id="7865022at2759"/>
<evidence type="ECO:0008006" key="4">
    <source>
        <dbReference type="Google" id="ProtNLM"/>
    </source>
</evidence>
<dbReference type="HOGENOM" id="CLU_481695_0_0_1"/>
<dbReference type="OMA" id="LSECQMW"/>
<protein>
    <recommendedName>
        <fullName evidence="4">Rad21/Rec8-like protein N-terminal domain-containing protein</fullName>
    </recommendedName>
</protein>
<dbReference type="AlphaFoldDB" id="B3N658"/>
<gene>
    <name evidence="2" type="primary">Dere\GG25201</name>
    <name evidence="2" type="synonym">dere_GLEANR_9857</name>
    <name evidence="2" type="synonym">GG25201</name>
    <name evidence="2" type="ORF">Dere_GG25201</name>
</gene>
<dbReference type="Proteomes" id="UP000008711">
    <property type="component" value="Unassembled WGS sequence"/>
</dbReference>
<dbReference type="GO" id="GO:0000712">
    <property type="term" value="P:resolution of meiotic recombination intermediates"/>
    <property type="evidence" value="ECO:0007669"/>
    <property type="project" value="EnsemblMetazoa"/>
</dbReference>
<organism evidence="2 3">
    <name type="scientific">Drosophila erecta</name>
    <name type="common">Fruit fly</name>
    <dbReference type="NCBI Taxonomy" id="7220"/>
    <lineage>
        <taxon>Eukaryota</taxon>
        <taxon>Metazoa</taxon>
        <taxon>Ecdysozoa</taxon>
        <taxon>Arthropoda</taxon>
        <taxon>Hexapoda</taxon>
        <taxon>Insecta</taxon>
        <taxon>Pterygota</taxon>
        <taxon>Neoptera</taxon>
        <taxon>Endopterygota</taxon>
        <taxon>Diptera</taxon>
        <taxon>Brachycera</taxon>
        <taxon>Muscomorpha</taxon>
        <taxon>Ephydroidea</taxon>
        <taxon>Drosophilidae</taxon>
        <taxon>Drosophila</taxon>
        <taxon>Sophophora</taxon>
    </lineage>
</organism>
<keyword evidence="3" id="KW-1185">Reference proteome</keyword>
<dbReference type="EMBL" id="CH954177">
    <property type="protein sequence ID" value="EDV58096.1"/>
    <property type="molecule type" value="Genomic_DNA"/>
</dbReference>
<dbReference type="PhylomeDB" id="B3N658"/>
<proteinExistence type="predicted"/>
<reference evidence="2 3" key="2">
    <citation type="journal article" date="2008" name="Bioinformatics">
        <title>Assembly reconciliation.</title>
        <authorList>
            <person name="Zimin A.V."/>
            <person name="Smith D.R."/>
            <person name="Sutton G."/>
            <person name="Yorke J.A."/>
        </authorList>
    </citation>
    <scope>NUCLEOTIDE SEQUENCE [LARGE SCALE GENOMIC DNA]</scope>
    <source>
        <strain evidence="2 3">TSC#14021-0224.01</strain>
    </source>
</reference>
<name>B3N658_DROER</name>
<feature type="compositionally biased region" description="Basic and acidic residues" evidence="1">
    <location>
        <begin position="256"/>
        <end position="268"/>
    </location>
</feature>
<accession>B3N658</accession>
<reference evidence="2 3" key="1">
    <citation type="journal article" date="2007" name="Nature">
        <title>Evolution of genes and genomes on the Drosophila phylogeny.</title>
        <authorList>
            <consortium name="Drosophila 12 Genomes Consortium"/>
            <person name="Clark A.G."/>
            <person name="Eisen M.B."/>
            <person name="Smith D.R."/>
            <person name="Bergman C.M."/>
            <person name="Oliver B."/>
            <person name="Markow T.A."/>
            <person name="Kaufman T.C."/>
            <person name="Kellis M."/>
            <person name="Gelbart W."/>
            <person name="Iyer V.N."/>
            <person name="Pollard D.A."/>
            <person name="Sackton T.B."/>
            <person name="Larracuente A.M."/>
            <person name="Singh N.D."/>
            <person name="Abad J.P."/>
            <person name="Abt D.N."/>
            <person name="Adryan B."/>
            <person name="Aguade M."/>
            <person name="Akashi H."/>
            <person name="Anderson W.W."/>
            <person name="Aquadro C.F."/>
            <person name="Ardell D.H."/>
            <person name="Arguello R."/>
            <person name="Artieri C.G."/>
            <person name="Barbash D.A."/>
            <person name="Barker D."/>
            <person name="Barsanti P."/>
            <person name="Batterham P."/>
            <person name="Batzoglou S."/>
            <person name="Begun D."/>
            <person name="Bhutkar A."/>
            <person name="Blanco E."/>
            <person name="Bosak S.A."/>
            <person name="Bradley R.K."/>
            <person name="Brand A.D."/>
            <person name="Brent M.R."/>
            <person name="Brooks A.N."/>
            <person name="Brown R.H."/>
            <person name="Butlin R.K."/>
            <person name="Caggese C."/>
            <person name="Calvi B.R."/>
            <person name="Bernardo de Carvalho A."/>
            <person name="Caspi A."/>
            <person name="Castrezana S."/>
            <person name="Celniker S.E."/>
            <person name="Chang J.L."/>
            <person name="Chapple C."/>
            <person name="Chatterji S."/>
            <person name="Chinwalla A."/>
            <person name="Civetta A."/>
            <person name="Clifton S.W."/>
            <person name="Comeron J.M."/>
            <person name="Costello J.C."/>
            <person name="Coyne J.A."/>
            <person name="Daub J."/>
            <person name="David R.G."/>
            <person name="Delcher A.L."/>
            <person name="Delehaunty K."/>
            <person name="Do C.B."/>
            <person name="Ebling H."/>
            <person name="Edwards K."/>
            <person name="Eickbush T."/>
            <person name="Evans J.D."/>
            <person name="Filipski A."/>
            <person name="Findeiss S."/>
            <person name="Freyhult E."/>
            <person name="Fulton L."/>
            <person name="Fulton R."/>
            <person name="Garcia A.C."/>
            <person name="Gardiner A."/>
            <person name="Garfield D.A."/>
            <person name="Garvin B.E."/>
            <person name="Gibson G."/>
            <person name="Gilbert D."/>
            <person name="Gnerre S."/>
            <person name="Godfrey J."/>
            <person name="Good R."/>
            <person name="Gotea V."/>
            <person name="Gravely B."/>
            <person name="Greenberg A.J."/>
            <person name="Griffiths-Jones S."/>
            <person name="Gross S."/>
            <person name="Guigo R."/>
            <person name="Gustafson E.A."/>
            <person name="Haerty W."/>
            <person name="Hahn M.W."/>
            <person name="Halligan D.L."/>
            <person name="Halpern A.L."/>
            <person name="Halter G.M."/>
            <person name="Han M.V."/>
            <person name="Heger A."/>
            <person name="Hillier L."/>
            <person name="Hinrichs A.S."/>
            <person name="Holmes I."/>
            <person name="Hoskins R.A."/>
            <person name="Hubisz M.J."/>
            <person name="Hultmark D."/>
            <person name="Huntley M.A."/>
            <person name="Jaffe D.B."/>
            <person name="Jagadeeshan S."/>
            <person name="Jeck W.R."/>
            <person name="Johnson J."/>
            <person name="Jones C.D."/>
            <person name="Jordan W.C."/>
            <person name="Karpen G.H."/>
            <person name="Kataoka E."/>
            <person name="Keightley P.D."/>
            <person name="Kheradpour P."/>
            <person name="Kirkness E.F."/>
            <person name="Koerich L.B."/>
            <person name="Kristiansen K."/>
            <person name="Kudrna D."/>
            <person name="Kulathinal R.J."/>
            <person name="Kumar S."/>
            <person name="Kwok R."/>
            <person name="Lander E."/>
            <person name="Langley C.H."/>
            <person name="Lapoint R."/>
            <person name="Lazzaro B.P."/>
            <person name="Lee S.J."/>
            <person name="Levesque L."/>
            <person name="Li R."/>
            <person name="Lin C.F."/>
            <person name="Lin M.F."/>
            <person name="Lindblad-Toh K."/>
            <person name="Llopart A."/>
            <person name="Long M."/>
            <person name="Low L."/>
            <person name="Lozovsky E."/>
            <person name="Lu J."/>
            <person name="Luo M."/>
            <person name="Machado C.A."/>
            <person name="Makalowski W."/>
            <person name="Marzo M."/>
            <person name="Matsuda M."/>
            <person name="Matzkin L."/>
            <person name="McAllister B."/>
            <person name="McBride C.S."/>
            <person name="McKernan B."/>
            <person name="McKernan K."/>
            <person name="Mendez-Lago M."/>
            <person name="Minx P."/>
            <person name="Mollenhauer M.U."/>
            <person name="Montooth K."/>
            <person name="Mount S.M."/>
            <person name="Mu X."/>
            <person name="Myers E."/>
            <person name="Negre B."/>
            <person name="Newfeld S."/>
            <person name="Nielsen R."/>
            <person name="Noor M.A."/>
            <person name="O'Grady P."/>
            <person name="Pachter L."/>
            <person name="Papaceit M."/>
            <person name="Parisi M.J."/>
            <person name="Parisi M."/>
            <person name="Parts L."/>
            <person name="Pedersen J.S."/>
            <person name="Pesole G."/>
            <person name="Phillippy A.M."/>
            <person name="Ponting C.P."/>
            <person name="Pop M."/>
            <person name="Porcelli D."/>
            <person name="Powell J.R."/>
            <person name="Prohaska S."/>
            <person name="Pruitt K."/>
            <person name="Puig M."/>
            <person name="Quesneville H."/>
            <person name="Ram K.R."/>
            <person name="Rand D."/>
            <person name="Rasmussen M.D."/>
            <person name="Reed L.K."/>
            <person name="Reenan R."/>
            <person name="Reily A."/>
            <person name="Remington K.A."/>
            <person name="Rieger T.T."/>
            <person name="Ritchie M.G."/>
            <person name="Robin C."/>
            <person name="Rogers Y.H."/>
            <person name="Rohde C."/>
            <person name="Rozas J."/>
            <person name="Rubenfield M.J."/>
            <person name="Ruiz A."/>
            <person name="Russo S."/>
            <person name="Salzberg S.L."/>
            <person name="Sanchez-Gracia A."/>
            <person name="Saranga D.J."/>
            <person name="Sato H."/>
            <person name="Schaeffer S.W."/>
            <person name="Schatz M.C."/>
            <person name="Schlenke T."/>
            <person name="Schwartz R."/>
            <person name="Segarra C."/>
            <person name="Singh R.S."/>
            <person name="Sirot L."/>
            <person name="Sirota M."/>
            <person name="Sisneros N.B."/>
            <person name="Smith C.D."/>
            <person name="Smith T.F."/>
            <person name="Spieth J."/>
            <person name="Stage D.E."/>
            <person name="Stark A."/>
            <person name="Stephan W."/>
            <person name="Strausberg R.L."/>
            <person name="Strempel S."/>
            <person name="Sturgill D."/>
            <person name="Sutton G."/>
            <person name="Sutton G.G."/>
            <person name="Tao W."/>
            <person name="Teichmann S."/>
            <person name="Tobari Y.N."/>
            <person name="Tomimura Y."/>
            <person name="Tsolas J.M."/>
            <person name="Valente V.L."/>
            <person name="Venter E."/>
            <person name="Venter J.C."/>
            <person name="Vicario S."/>
            <person name="Vieira F.G."/>
            <person name="Vilella A.J."/>
            <person name="Villasante A."/>
            <person name="Walenz B."/>
            <person name="Wang J."/>
            <person name="Wasserman M."/>
            <person name="Watts T."/>
            <person name="Wilson D."/>
            <person name="Wilson R.K."/>
            <person name="Wing R.A."/>
            <person name="Wolfner M.F."/>
            <person name="Wong A."/>
            <person name="Wong G.K."/>
            <person name="Wu C.I."/>
            <person name="Wu G."/>
            <person name="Yamamoto D."/>
            <person name="Yang H.P."/>
            <person name="Yang S.P."/>
            <person name="Yorke J.A."/>
            <person name="Yoshida K."/>
            <person name="Zdobnov E."/>
            <person name="Zhang P."/>
            <person name="Zhang Y."/>
            <person name="Zimin A.V."/>
            <person name="Baldwin J."/>
            <person name="Abdouelleil A."/>
            <person name="Abdulkadir J."/>
            <person name="Abebe A."/>
            <person name="Abera B."/>
            <person name="Abreu J."/>
            <person name="Acer S.C."/>
            <person name="Aftuck L."/>
            <person name="Alexander A."/>
            <person name="An P."/>
            <person name="Anderson E."/>
            <person name="Anderson S."/>
            <person name="Arachi H."/>
            <person name="Azer M."/>
            <person name="Bachantsang P."/>
            <person name="Barry A."/>
            <person name="Bayul T."/>
            <person name="Berlin A."/>
            <person name="Bessette D."/>
            <person name="Bloom T."/>
            <person name="Blye J."/>
            <person name="Boguslavskiy L."/>
            <person name="Bonnet C."/>
            <person name="Boukhgalter B."/>
            <person name="Bourzgui I."/>
            <person name="Brown A."/>
            <person name="Cahill P."/>
            <person name="Channer S."/>
            <person name="Cheshatsang Y."/>
            <person name="Chuda L."/>
            <person name="Citroen M."/>
            <person name="Collymore A."/>
            <person name="Cooke P."/>
            <person name="Costello M."/>
            <person name="D'Aco K."/>
            <person name="Daza R."/>
            <person name="De Haan G."/>
            <person name="DeGray S."/>
            <person name="DeMaso C."/>
            <person name="Dhargay N."/>
            <person name="Dooley K."/>
            <person name="Dooley E."/>
            <person name="Doricent M."/>
            <person name="Dorje P."/>
            <person name="Dorjee K."/>
            <person name="Dupes A."/>
            <person name="Elong R."/>
            <person name="Falk J."/>
            <person name="Farina A."/>
            <person name="Faro S."/>
            <person name="Ferguson D."/>
            <person name="Fisher S."/>
            <person name="Foley C.D."/>
            <person name="Franke A."/>
            <person name="Friedrich D."/>
            <person name="Gadbois L."/>
            <person name="Gearin G."/>
            <person name="Gearin C.R."/>
            <person name="Giannoukos G."/>
            <person name="Goode T."/>
            <person name="Graham J."/>
            <person name="Grandbois E."/>
            <person name="Grewal S."/>
            <person name="Gyaltsen K."/>
            <person name="Hafez N."/>
            <person name="Hagos B."/>
            <person name="Hall J."/>
            <person name="Henson C."/>
            <person name="Hollinger A."/>
            <person name="Honan T."/>
            <person name="Huard M.D."/>
            <person name="Hughes L."/>
            <person name="Hurhula B."/>
            <person name="Husby M.E."/>
            <person name="Kamat A."/>
            <person name="Kanga B."/>
            <person name="Kashin S."/>
            <person name="Khazanovich D."/>
            <person name="Kisner P."/>
            <person name="Lance K."/>
            <person name="Lara M."/>
            <person name="Lee W."/>
            <person name="Lennon N."/>
            <person name="Letendre F."/>
            <person name="LeVine R."/>
            <person name="Lipovsky A."/>
            <person name="Liu X."/>
            <person name="Liu J."/>
            <person name="Liu S."/>
            <person name="Lokyitsang T."/>
            <person name="Lokyitsang Y."/>
            <person name="Lubonja R."/>
            <person name="Lui A."/>
            <person name="MacDonald P."/>
            <person name="Magnisalis V."/>
            <person name="Maru K."/>
            <person name="Matthews C."/>
            <person name="McCusker W."/>
            <person name="McDonough S."/>
            <person name="Mehta T."/>
            <person name="Meldrim J."/>
            <person name="Meneus L."/>
            <person name="Mihai O."/>
            <person name="Mihalev A."/>
            <person name="Mihova T."/>
            <person name="Mittelman R."/>
            <person name="Mlenga V."/>
            <person name="Montmayeur A."/>
            <person name="Mulrain L."/>
            <person name="Navidi A."/>
            <person name="Naylor J."/>
            <person name="Negash T."/>
            <person name="Nguyen T."/>
            <person name="Nguyen N."/>
            <person name="Nicol R."/>
            <person name="Norbu C."/>
            <person name="Norbu N."/>
            <person name="Novod N."/>
            <person name="O'Neill B."/>
            <person name="Osman S."/>
            <person name="Markiewicz E."/>
            <person name="Oyono O.L."/>
            <person name="Patti C."/>
            <person name="Phunkhang P."/>
            <person name="Pierre F."/>
            <person name="Priest M."/>
            <person name="Raghuraman S."/>
            <person name="Rege F."/>
            <person name="Reyes R."/>
            <person name="Rise C."/>
            <person name="Rogov P."/>
            <person name="Ross K."/>
            <person name="Ryan E."/>
            <person name="Settipalli S."/>
            <person name="Shea T."/>
            <person name="Sherpa N."/>
            <person name="Shi L."/>
            <person name="Shih D."/>
            <person name="Sparrow T."/>
            <person name="Spaulding J."/>
            <person name="Stalker J."/>
            <person name="Stange-Thomann N."/>
            <person name="Stavropoulos S."/>
            <person name="Stone C."/>
            <person name="Strader C."/>
            <person name="Tesfaye S."/>
            <person name="Thomson T."/>
            <person name="Thoulutsang Y."/>
            <person name="Thoulutsang D."/>
            <person name="Topham K."/>
            <person name="Topping I."/>
            <person name="Tsamla T."/>
            <person name="Vassiliev H."/>
            <person name="Vo A."/>
            <person name="Wangchuk T."/>
            <person name="Wangdi T."/>
            <person name="Weiand M."/>
            <person name="Wilkinson J."/>
            <person name="Wilson A."/>
            <person name="Yadav S."/>
            <person name="Young G."/>
            <person name="Yu Q."/>
            <person name="Zembek L."/>
            <person name="Zhong D."/>
            <person name="Zimmer A."/>
            <person name="Zwirko Z."/>
            <person name="Jaffe D.B."/>
            <person name="Alvarez P."/>
            <person name="Brockman W."/>
            <person name="Butler J."/>
            <person name="Chin C."/>
            <person name="Gnerre S."/>
            <person name="Grabherr M."/>
            <person name="Kleber M."/>
            <person name="Mauceli E."/>
            <person name="MacCallum I."/>
        </authorList>
    </citation>
    <scope>NUCLEOTIDE SEQUENCE [LARGE SCALE GENOMIC DNA]</scope>
    <source>
        <strain evidence="2 3">TSC#14021-0224.01</strain>
    </source>
</reference>
<feature type="region of interest" description="Disordered" evidence="1">
    <location>
        <begin position="249"/>
        <end position="268"/>
    </location>
</feature>
<evidence type="ECO:0000313" key="3">
    <source>
        <dbReference type="Proteomes" id="UP000008711"/>
    </source>
</evidence>
<dbReference type="eggNOG" id="ENOG502TCBN">
    <property type="taxonomic scope" value="Eukaryota"/>
</dbReference>